<keyword evidence="1" id="KW-0472">Membrane</keyword>
<keyword evidence="1" id="KW-0812">Transmembrane</keyword>
<evidence type="ECO:0000256" key="1">
    <source>
        <dbReference type="SAM" id="Phobius"/>
    </source>
</evidence>
<feature type="transmembrane region" description="Helical" evidence="1">
    <location>
        <begin position="12"/>
        <end position="31"/>
    </location>
</feature>
<protein>
    <submittedName>
        <fullName evidence="2">Uncharacterized protein</fullName>
    </submittedName>
</protein>
<proteinExistence type="predicted"/>
<evidence type="ECO:0000313" key="2">
    <source>
        <dbReference type="EMBL" id="KOF92455.1"/>
    </source>
</evidence>
<dbReference type="EMBL" id="KQ417330">
    <property type="protein sequence ID" value="KOF92455.1"/>
    <property type="molecule type" value="Genomic_DNA"/>
</dbReference>
<organism evidence="2">
    <name type="scientific">Octopus bimaculoides</name>
    <name type="common">California two-spotted octopus</name>
    <dbReference type="NCBI Taxonomy" id="37653"/>
    <lineage>
        <taxon>Eukaryota</taxon>
        <taxon>Metazoa</taxon>
        <taxon>Spiralia</taxon>
        <taxon>Lophotrochozoa</taxon>
        <taxon>Mollusca</taxon>
        <taxon>Cephalopoda</taxon>
        <taxon>Coleoidea</taxon>
        <taxon>Octopodiformes</taxon>
        <taxon>Octopoda</taxon>
        <taxon>Incirrata</taxon>
        <taxon>Octopodidae</taxon>
        <taxon>Octopus</taxon>
    </lineage>
</organism>
<reference evidence="2" key="1">
    <citation type="submission" date="2015-07" db="EMBL/GenBank/DDBJ databases">
        <title>MeaNS - Measles Nucleotide Surveillance Program.</title>
        <authorList>
            <person name="Tran T."/>
            <person name="Druce J."/>
        </authorList>
    </citation>
    <scope>NUCLEOTIDE SEQUENCE</scope>
    <source>
        <strain evidence="2">UCB-OBI-ISO-001</strain>
        <tissue evidence="2">Gonad</tissue>
    </source>
</reference>
<dbReference type="AlphaFoldDB" id="A0A0L8HUI9"/>
<accession>A0A0L8HUI9</accession>
<keyword evidence="1" id="KW-1133">Transmembrane helix</keyword>
<sequence length="65" mass="7711">MLKEIYINCKLIIKIFQKLVIYLLFIFFYNLCCRKQRPICVARSLVLSYMVLGLAPQCDTKCFLL</sequence>
<gene>
    <name evidence="2" type="ORF">OCBIM_22006513mg</name>
</gene>
<name>A0A0L8HUI9_OCTBM</name>